<dbReference type="OrthoDB" id="6155763at2759"/>
<reference evidence="1 2" key="1">
    <citation type="submission" date="2020-06" db="EMBL/GenBank/DDBJ databases">
        <authorList>
            <person name="Li R."/>
            <person name="Bekaert M."/>
        </authorList>
    </citation>
    <scope>NUCLEOTIDE SEQUENCE [LARGE SCALE GENOMIC DNA]</scope>
    <source>
        <strain evidence="2">wild</strain>
    </source>
</reference>
<evidence type="ECO:0000313" key="2">
    <source>
        <dbReference type="Proteomes" id="UP000507470"/>
    </source>
</evidence>
<name>A0A6J8CU43_MYTCO</name>
<protein>
    <recommendedName>
        <fullName evidence="3">Reverse transcriptase domain-containing protein</fullName>
    </recommendedName>
</protein>
<sequence length="234" mass="27137">MQSAYRACHSTETAQLRVHHDIALALDNNWCAVLVMLDLSAAFDTIDHPILINRIREKQVNAVTKSCYFQIRNIGRIRKYITDAAFKTLVCSFVASRLDYGNALLNEVNVSLVNKLQRVQNTAARLVTRSKKQHTTPVLVSLHWIPVQYRIQYKLLLYTFKILHGLASVYLEKLINAYQPSRSRRLENAMRLIQPRVSTKNYGERRFDKATASLWNNLPNHLRHKHAIELFKKI</sequence>
<evidence type="ECO:0000313" key="1">
    <source>
        <dbReference type="EMBL" id="CAC5398574.1"/>
    </source>
</evidence>
<dbReference type="EMBL" id="CACVKT020005939">
    <property type="protein sequence ID" value="CAC5398574.1"/>
    <property type="molecule type" value="Genomic_DNA"/>
</dbReference>
<evidence type="ECO:0008006" key="3">
    <source>
        <dbReference type="Google" id="ProtNLM"/>
    </source>
</evidence>
<dbReference type="AlphaFoldDB" id="A0A6J8CU43"/>
<accession>A0A6J8CU43</accession>
<dbReference type="PANTHER" id="PTHR33332">
    <property type="entry name" value="REVERSE TRANSCRIPTASE DOMAIN-CONTAINING PROTEIN"/>
    <property type="match status" value="1"/>
</dbReference>
<proteinExistence type="predicted"/>
<organism evidence="1 2">
    <name type="scientific">Mytilus coruscus</name>
    <name type="common">Sea mussel</name>
    <dbReference type="NCBI Taxonomy" id="42192"/>
    <lineage>
        <taxon>Eukaryota</taxon>
        <taxon>Metazoa</taxon>
        <taxon>Spiralia</taxon>
        <taxon>Lophotrochozoa</taxon>
        <taxon>Mollusca</taxon>
        <taxon>Bivalvia</taxon>
        <taxon>Autobranchia</taxon>
        <taxon>Pteriomorphia</taxon>
        <taxon>Mytilida</taxon>
        <taxon>Mytiloidea</taxon>
        <taxon>Mytilidae</taxon>
        <taxon>Mytilinae</taxon>
        <taxon>Mytilus</taxon>
    </lineage>
</organism>
<gene>
    <name evidence="1" type="ORF">MCOR_32941</name>
</gene>
<dbReference type="Proteomes" id="UP000507470">
    <property type="component" value="Unassembled WGS sequence"/>
</dbReference>
<keyword evidence="2" id="KW-1185">Reference proteome</keyword>